<organism evidence="6 7">
    <name type="scientific">Glycocaulis abyssi</name>
    <dbReference type="NCBI Taxonomy" id="1433403"/>
    <lineage>
        <taxon>Bacteria</taxon>
        <taxon>Pseudomonadati</taxon>
        <taxon>Pseudomonadota</taxon>
        <taxon>Alphaproteobacteria</taxon>
        <taxon>Maricaulales</taxon>
        <taxon>Maricaulaceae</taxon>
        <taxon>Glycocaulis</taxon>
    </lineage>
</organism>
<evidence type="ECO:0000259" key="5">
    <source>
        <dbReference type="SMART" id="SM00984"/>
    </source>
</evidence>
<comment type="similarity">
    <text evidence="1 4">Belongs to the UDP-glucose/GDP-mannose dehydrogenase family.</text>
</comment>
<dbReference type="PIRSF" id="PIRSF000124">
    <property type="entry name" value="UDPglc_GDPman_dh"/>
    <property type="match status" value="1"/>
</dbReference>
<evidence type="ECO:0000256" key="4">
    <source>
        <dbReference type="PIRNR" id="PIRNR000124"/>
    </source>
</evidence>
<protein>
    <submittedName>
        <fullName evidence="6">Nucleotide sugar dehydrogenase</fullName>
    </submittedName>
</protein>
<keyword evidence="7" id="KW-1185">Reference proteome</keyword>
<dbReference type="SUPFAM" id="SSF51735">
    <property type="entry name" value="NAD(P)-binding Rossmann-fold domains"/>
    <property type="match status" value="1"/>
</dbReference>
<dbReference type="InterPro" id="IPR036220">
    <property type="entry name" value="UDP-Glc/GDP-Man_DH_C_sf"/>
</dbReference>
<dbReference type="Pfam" id="PF00984">
    <property type="entry name" value="UDPG_MGDP_dh"/>
    <property type="match status" value="1"/>
</dbReference>
<keyword evidence="3" id="KW-0520">NAD</keyword>
<dbReference type="SUPFAM" id="SSF48179">
    <property type="entry name" value="6-phosphogluconate dehydrogenase C-terminal domain-like"/>
    <property type="match status" value="1"/>
</dbReference>
<feature type="domain" description="UDP-glucose/GDP-mannose dehydrogenase C-terminal" evidence="5">
    <location>
        <begin position="307"/>
        <end position="407"/>
    </location>
</feature>
<dbReference type="InterPro" id="IPR036291">
    <property type="entry name" value="NAD(P)-bd_dom_sf"/>
</dbReference>
<dbReference type="InterPro" id="IPR008927">
    <property type="entry name" value="6-PGluconate_DH-like_C_sf"/>
</dbReference>
<name>A0ABV9NAE6_9PROT</name>
<dbReference type="Proteomes" id="UP001596024">
    <property type="component" value="Unassembled WGS sequence"/>
</dbReference>
<dbReference type="RefSeq" id="WP_371392198.1">
    <property type="nucleotide sequence ID" value="NZ_CP163421.1"/>
</dbReference>
<dbReference type="PANTHER" id="PTHR43491">
    <property type="entry name" value="UDP-N-ACETYL-D-MANNOSAMINE DEHYDROGENASE"/>
    <property type="match status" value="1"/>
</dbReference>
<evidence type="ECO:0000313" key="7">
    <source>
        <dbReference type="Proteomes" id="UP001596024"/>
    </source>
</evidence>
<dbReference type="InterPro" id="IPR028359">
    <property type="entry name" value="UDP_ManNAc/GlcNAc_DH"/>
</dbReference>
<dbReference type="InterPro" id="IPR001732">
    <property type="entry name" value="UDP-Glc/GDP-Man_DH_N"/>
</dbReference>
<dbReference type="Pfam" id="PF03721">
    <property type="entry name" value="UDPG_MGDP_dh_N"/>
    <property type="match status" value="1"/>
</dbReference>
<dbReference type="Gene3D" id="3.40.50.720">
    <property type="entry name" value="NAD(P)-binding Rossmann-like Domain"/>
    <property type="match status" value="2"/>
</dbReference>
<reference evidence="7" key="1">
    <citation type="journal article" date="2019" name="Int. J. Syst. Evol. Microbiol.">
        <title>The Global Catalogue of Microorganisms (GCM) 10K type strain sequencing project: providing services to taxonomists for standard genome sequencing and annotation.</title>
        <authorList>
            <consortium name="The Broad Institute Genomics Platform"/>
            <consortium name="The Broad Institute Genome Sequencing Center for Infectious Disease"/>
            <person name="Wu L."/>
            <person name="Ma J."/>
        </authorList>
    </citation>
    <scope>NUCLEOTIDE SEQUENCE [LARGE SCALE GENOMIC DNA]</scope>
    <source>
        <strain evidence="7">CCUG 62981</strain>
    </source>
</reference>
<dbReference type="PANTHER" id="PTHR43491:SF2">
    <property type="entry name" value="UDP-N-ACETYL-D-MANNOSAMINE DEHYDROGENASE"/>
    <property type="match status" value="1"/>
</dbReference>
<gene>
    <name evidence="6" type="ORF">ACFPB0_04035</name>
</gene>
<dbReference type="SUPFAM" id="SSF52413">
    <property type="entry name" value="UDP-glucose/GDP-mannose dehydrogenase C-terminal domain"/>
    <property type="match status" value="1"/>
</dbReference>
<evidence type="ECO:0000256" key="1">
    <source>
        <dbReference type="ARBA" id="ARBA00006601"/>
    </source>
</evidence>
<dbReference type="Pfam" id="PF03720">
    <property type="entry name" value="UDPG_MGDP_dh_C"/>
    <property type="match status" value="1"/>
</dbReference>
<dbReference type="InterPro" id="IPR014026">
    <property type="entry name" value="UDP-Glc/GDP-Man_DH_dimer"/>
</dbReference>
<evidence type="ECO:0000256" key="3">
    <source>
        <dbReference type="ARBA" id="ARBA00023027"/>
    </source>
</evidence>
<dbReference type="SMART" id="SM00984">
    <property type="entry name" value="UDPG_MGDP_dh_C"/>
    <property type="match status" value="1"/>
</dbReference>
<dbReference type="InterPro" id="IPR014027">
    <property type="entry name" value="UDP-Glc/GDP-Man_DH_C"/>
</dbReference>
<dbReference type="EMBL" id="JBHSGQ010000001">
    <property type="protein sequence ID" value="MFC4724454.1"/>
    <property type="molecule type" value="Genomic_DNA"/>
</dbReference>
<evidence type="ECO:0000313" key="6">
    <source>
        <dbReference type="EMBL" id="MFC4724454.1"/>
    </source>
</evidence>
<comment type="caution">
    <text evidence="6">The sequence shown here is derived from an EMBL/GenBank/DDBJ whole genome shotgun (WGS) entry which is preliminary data.</text>
</comment>
<dbReference type="NCBIfam" id="TIGR03026">
    <property type="entry name" value="NDP-sugDHase"/>
    <property type="match status" value="1"/>
</dbReference>
<accession>A0ABV9NAE6</accession>
<dbReference type="PIRSF" id="PIRSF500136">
    <property type="entry name" value="UDP_ManNAc_DH"/>
    <property type="match status" value="1"/>
</dbReference>
<dbReference type="InterPro" id="IPR017476">
    <property type="entry name" value="UDP-Glc/GDP-Man"/>
</dbReference>
<evidence type="ECO:0000256" key="2">
    <source>
        <dbReference type="ARBA" id="ARBA00023002"/>
    </source>
</evidence>
<sequence length="445" mass="46850">MSDNKIIVIGMGYVGLPTAAIMADAGFDVHGVDVNPATLQVLNAGGCPIGEPEVTRIVTDALASGRLRASDTPVNGDVFIICVPTPITHDKRADVSIVRSAARTLAKYVKKGDLVILESTSPVGTTEHTVGEELAAQGFDIREDLDLCYCPERVFPGSTISEIVENDRIIGGLTPRAAARASAFYARFCSGGRLETTATIAEFSKLMENTYRDVNIALANVFGHIAETAGIDVNDAIALANRHPRVNVHKPGPGVGGHCIPVDPWFLVDGFPEHTGLLRQSRAINDGQPHHLWARVKSAGAPIAKVAILGAAYRGNLDDARDTPAEHLIHALEADGVGYVVHDPYVSNFRMHDGRIVPVGIDLAQTLDGVDGAIIMTDHSEYRGLGPEAFAGMAGKLIADGRNLVDRRALTAAGFTVIPVGAPLLRPSAVPSLAAGQSGKVATPG</sequence>
<keyword evidence="2" id="KW-0560">Oxidoreductase</keyword>
<proteinExistence type="inferred from homology"/>